<gene>
    <name evidence="1" type="ORF">EDC38_1026</name>
</gene>
<dbReference type="AlphaFoldDB" id="A0A3N1NYE9"/>
<accession>A0A3N1NYE9</accession>
<keyword evidence="2" id="KW-1185">Reference proteome</keyword>
<comment type="caution">
    <text evidence="1">The sequence shown here is derived from an EMBL/GenBank/DDBJ whole genome shotgun (WGS) entry which is preliminary data.</text>
</comment>
<dbReference type="EMBL" id="RJUK01000001">
    <property type="protein sequence ID" value="ROQ20421.1"/>
    <property type="molecule type" value="Genomic_DNA"/>
</dbReference>
<sequence length="169" mass="18885">MPKLVKDGAIVDNEWTLMAKPEGEAAEAEVPAGQIIVPLSAWLAQKDKLSARDDIGVWIDTDETADQLGEDAQRFPLVAVHFPAFADGRAFTNARMLRERFGFTGELRAVGYFLAEQACYLRRCGVNAFDFGADREQHLQATVDALQDFTEYYQASVDEPLPLFRRRAS</sequence>
<dbReference type="RefSeq" id="WP_123637575.1">
    <property type="nucleotide sequence ID" value="NZ_JBHYFO010000002.1"/>
</dbReference>
<name>A0A3N1NYE9_9GAMM</name>
<dbReference type="InterPro" id="IPR008318">
    <property type="entry name" value="UCP030820"/>
</dbReference>
<dbReference type="OrthoDB" id="9800421at2"/>
<evidence type="ECO:0000313" key="1">
    <source>
        <dbReference type="EMBL" id="ROQ20421.1"/>
    </source>
</evidence>
<dbReference type="Pfam" id="PF06073">
    <property type="entry name" value="DUF934"/>
    <property type="match status" value="1"/>
</dbReference>
<organism evidence="1 2">
    <name type="scientific">Marinimicrobium koreense</name>
    <dbReference type="NCBI Taxonomy" id="306545"/>
    <lineage>
        <taxon>Bacteria</taxon>
        <taxon>Pseudomonadati</taxon>
        <taxon>Pseudomonadota</taxon>
        <taxon>Gammaproteobacteria</taxon>
        <taxon>Cellvibrionales</taxon>
        <taxon>Cellvibrionaceae</taxon>
        <taxon>Marinimicrobium</taxon>
    </lineage>
</organism>
<reference evidence="1 2" key="1">
    <citation type="submission" date="2018-11" db="EMBL/GenBank/DDBJ databases">
        <title>Genomic Encyclopedia of Type Strains, Phase IV (KMG-IV): sequencing the most valuable type-strain genomes for metagenomic binning, comparative biology and taxonomic classification.</title>
        <authorList>
            <person name="Goeker M."/>
        </authorList>
    </citation>
    <scope>NUCLEOTIDE SEQUENCE [LARGE SCALE GENOMIC DNA]</scope>
    <source>
        <strain evidence="1 2">DSM 16974</strain>
    </source>
</reference>
<proteinExistence type="predicted"/>
<dbReference type="PIRSF" id="PIRSF030820">
    <property type="entry name" value="UCP030820"/>
    <property type="match status" value="1"/>
</dbReference>
<protein>
    <submittedName>
        <fullName evidence="1">Uncharacterized protein (DUF934 family)</fullName>
    </submittedName>
</protein>
<evidence type="ECO:0000313" key="2">
    <source>
        <dbReference type="Proteomes" id="UP000273643"/>
    </source>
</evidence>
<dbReference type="Proteomes" id="UP000273643">
    <property type="component" value="Unassembled WGS sequence"/>
</dbReference>